<dbReference type="EMBL" id="JAAAIL010002744">
    <property type="protein sequence ID" value="KAG0254844.1"/>
    <property type="molecule type" value="Genomic_DNA"/>
</dbReference>
<organism evidence="1 2">
    <name type="scientific">Linnemannia exigua</name>
    <dbReference type="NCBI Taxonomy" id="604196"/>
    <lineage>
        <taxon>Eukaryota</taxon>
        <taxon>Fungi</taxon>
        <taxon>Fungi incertae sedis</taxon>
        <taxon>Mucoromycota</taxon>
        <taxon>Mortierellomycotina</taxon>
        <taxon>Mortierellomycetes</taxon>
        <taxon>Mortierellales</taxon>
        <taxon>Mortierellaceae</taxon>
        <taxon>Linnemannia</taxon>
    </lineage>
</organism>
<evidence type="ECO:0000313" key="2">
    <source>
        <dbReference type="Proteomes" id="UP001194580"/>
    </source>
</evidence>
<gene>
    <name evidence="1" type="ORF">BGZ95_005920</name>
</gene>
<accession>A0AAD4D1F9</accession>
<proteinExistence type="predicted"/>
<evidence type="ECO:0000313" key="1">
    <source>
        <dbReference type="EMBL" id="KAG0254844.1"/>
    </source>
</evidence>
<protein>
    <submittedName>
        <fullName evidence="1">Uncharacterized protein</fullName>
    </submittedName>
</protein>
<reference evidence="1" key="1">
    <citation type="journal article" date="2020" name="Fungal Divers.">
        <title>Resolving the Mortierellaceae phylogeny through synthesis of multi-gene phylogenetics and phylogenomics.</title>
        <authorList>
            <person name="Vandepol N."/>
            <person name="Liber J."/>
            <person name="Desiro A."/>
            <person name="Na H."/>
            <person name="Kennedy M."/>
            <person name="Barry K."/>
            <person name="Grigoriev I.V."/>
            <person name="Miller A.N."/>
            <person name="O'Donnell K."/>
            <person name="Stajich J.E."/>
            <person name="Bonito G."/>
        </authorList>
    </citation>
    <scope>NUCLEOTIDE SEQUENCE</scope>
    <source>
        <strain evidence="1">NRRL 28262</strain>
    </source>
</reference>
<sequence length="119" mass="13268">MIGLQPCKYRYGTFHQDIVDAICKLPDLPPALPQSLDDETDALIYQLDYPTLTLLAKRNNEKLENFIRAQVSEKLPIEWIRPLMLLACNPSLHHAVALTLDPATDGLFVLGNNAVVASK</sequence>
<dbReference type="Proteomes" id="UP001194580">
    <property type="component" value="Unassembled WGS sequence"/>
</dbReference>
<keyword evidence="2" id="KW-1185">Reference proteome</keyword>
<comment type="caution">
    <text evidence="1">The sequence shown here is derived from an EMBL/GenBank/DDBJ whole genome shotgun (WGS) entry which is preliminary data.</text>
</comment>
<name>A0AAD4D1F9_9FUNG</name>
<dbReference type="AlphaFoldDB" id="A0AAD4D1F9"/>